<dbReference type="PANTHER" id="PTHR42924:SF3">
    <property type="entry name" value="POLYMERASE_HISTIDINOL PHOSPHATASE N-TERMINAL DOMAIN-CONTAINING PROTEIN"/>
    <property type="match status" value="1"/>
</dbReference>
<evidence type="ECO:0000256" key="1">
    <source>
        <dbReference type="SAM" id="Coils"/>
    </source>
</evidence>
<reference evidence="4" key="1">
    <citation type="journal article" date="2019" name="Int. J. Syst. Evol. Microbiol.">
        <title>The Global Catalogue of Microorganisms (GCM) 10K type strain sequencing project: providing services to taxonomists for standard genome sequencing and annotation.</title>
        <authorList>
            <consortium name="The Broad Institute Genomics Platform"/>
            <consortium name="The Broad Institute Genome Sequencing Center for Infectious Disease"/>
            <person name="Wu L."/>
            <person name="Ma J."/>
        </authorList>
    </citation>
    <scope>NUCLEOTIDE SEQUENCE [LARGE SCALE GENOMIC DNA]</scope>
    <source>
        <strain evidence="4">CGMCC 4.7152</strain>
    </source>
</reference>
<dbReference type="SUPFAM" id="SSF89550">
    <property type="entry name" value="PHP domain-like"/>
    <property type="match status" value="1"/>
</dbReference>
<keyword evidence="4" id="KW-1185">Reference proteome</keyword>
<dbReference type="PANTHER" id="PTHR42924">
    <property type="entry name" value="EXONUCLEASE"/>
    <property type="match status" value="1"/>
</dbReference>
<dbReference type="RefSeq" id="WP_380129430.1">
    <property type="nucleotide sequence ID" value="NZ_JBHSIU010000136.1"/>
</dbReference>
<dbReference type="SMART" id="SM00481">
    <property type="entry name" value="POLIIIAc"/>
    <property type="match status" value="1"/>
</dbReference>
<organism evidence="3 4">
    <name type="scientific">Dactylosporangium cerinum</name>
    <dbReference type="NCBI Taxonomy" id="1434730"/>
    <lineage>
        <taxon>Bacteria</taxon>
        <taxon>Bacillati</taxon>
        <taxon>Actinomycetota</taxon>
        <taxon>Actinomycetes</taxon>
        <taxon>Micromonosporales</taxon>
        <taxon>Micromonosporaceae</taxon>
        <taxon>Dactylosporangium</taxon>
    </lineage>
</organism>
<dbReference type="InterPro" id="IPR003141">
    <property type="entry name" value="Pol/His_phosphatase_N"/>
</dbReference>
<comment type="caution">
    <text evidence="3">The sequence shown here is derived from an EMBL/GenBank/DDBJ whole genome shotgun (WGS) entry which is preliminary data.</text>
</comment>
<dbReference type="InterPro" id="IPR027417">
    <property type="entry name" value="P-loop_NTPase"/>
</dbReference>
<evidence type="ECO:0000313" key="3">
    <source>
        <dbReference type="EMBL" id="MFC5008727.1"/>
    </source>
</evidence>
<evidence type="ECO:0000313" key="4">
    <source>
        <dbReference type="Proteomes" id="UP001595912"/>
    </source>
</evidence>
<dbReference type="Gene3D" id="3.40.50.300">
    <property type="entry name" value="P-loop containing nucleotide triphosphate hydrolases"/>
    <property type="match status" value="2"/>
</dbReference>
<dbReference type="EMBL" id="JBHSIU010000136">
    <property type="protein sequence ID" value="MFC5008727.1"/>
    <property type="molecule type" value="Genomic_DNA"/>
</dbReference>
<proteinExistence type="predicted"/>
<dbReference type="Gene3D" id="3.20.20.140">
    <property type="entry name" value="Metal-dependent hydrolases"/>
    <property type="match status" value="1"/>
</dbReference>
<feature type="domain" description="Polymerase/histidinol phosphatase N-terminal" evidence="2">
    <location>
        <begin position="27"/>
        <end position="99"/>
    </location>
</feature>
<dbReference type="InterPro" id="IPR016195">
    <property type="entry name" value="Pol/histidinol_Pase-like"/>
</dbReference>
<gene>
    <name evidence="3" type="ORF">ACFPIJ_64300</name>
</gene>
<sequence>MTTASHEISRAASPTDAKHGPARFWAVDLHVHTPASRDVDVVTYGATEARQIVDAAIAAGLDAIAVTDHNTADWCDRMAEAARDTPLVVLPGVELSTAEGHLLAIWEEGTPAQIVEDVLVELKILRADHGDLHKALSTGFAETARTVAARGGLAIAAHADREKGLLRIPVADHVTKTLLDPAIGAVEVVDIAEAERLKARLGSRRELAVVRSSDTTASGASWHVLHGIGDRRTWIKASRPDLRGLRHAMADPALRVSLVRPPAPEHTVIESVTVTGGFLDGQQFHFSCDLNCLLGGTGAGKSLLIELVRFALDQQTDPVDFPQVRKEVDSRLKYALTSGSTVEVVLTRGNARCLVRRAYFEDGSTEPEFVGDTEQLTGLSGRIAITGFSQSEVIEYARTPVGRMALIDAALDLTEFEVRETDAENRLNDNGRLIGSLESKITQVREKLQTLPDVEKRLEELSGLFDGETLKMQAKWSAEKALFETVVGIPELKVTARTDGADKFRCSAAIVDNQDLYERAQAAYTQVREAIDAANAQLTQVLLMVNKELVAVRQEWLERYRQFDRELADAVSRIDVDNKGLAALRTRLVELQTEKAKLDAQQAQLNDEFLPDLTTATTYREELITELLEVRKARRRRREERIKALNKLMGGIVRIKMLPENDDSAYLTDLSAIAKGSRLRAPVLQQICQRSTPVKLVRSFLADDVDGVHDATGAERKHIETLFEHAREKGAIEDFLRMQTLDLHDGLSVEFRKRPNDDYVPIERLAHGQKCTAILIIALADGTDPLIIDQPEDALHAPWIEEYLVAKLRDLRGSRQYIFATRSPGLVVSADAEMIITLISDASNGVVEATGSLERHDLNVLTLYHLEGGPVPFKRRTVKLGSSMD</sequence>
<feature type="coiled-coil region" evidence="1">
    <location>
        <begin position="581"/>
        <end position="608"/>
    </location>
</feature>
<evidence type="ECO:0000259" key="2">
    <source>
        <dbReference type="SMART" id="SM00481"/>
    </source>
</evidence>
<protein>
    <submittedName>
        <fullName evidence="3">PHP domain-containing protein</fullName>
    </submittedName>
</protein>
<dbReference type="SUPFAM" id="SSF52540">
    <property type="entry name" value="P-loop containing nucleoside triphosphate hydrolases"/>
    <property type="match status" value="1"/>
</dbReference>
<dbReference type="InterPro" id="IPR004013">
    <property type="entry name" value="PHP_dom"/>
</dbReference>
<keyword evidence="1" id="KW-0175">Coiled coil</keyword>
<dbReference type="Proteomes" id="UP001595912">
    <property type="component" value="Unassembled WGS sequence"/>
</dbReference>
<accession>A0ABV9WIW8</accession>
<name>A0ABV9WIW8_9ACTN</name>
<dbReference type="Pfam" id="PF02811">
    <property type="entry name" value="PHP"/>
    <property type="match status" value="1"/>
</dbReference>
<dbReference type="InterPro" id="IPR052018">
    <property type="entry name" value="PHP_domain"/>
</dbReference>
<dbReference type="CDD" id="cd07432">
    <property type="entry name" value="PHP_HisPPase"/>
    <property type="match status" value="1"/>
</dbReference>